<evidence type="ECO:0000313" key="1">
    <source>
        <dbReference type="EMBL" id="KAH8003126.1"/>
    </source>
</evidence>
<dbReference type="Proteomes" id="UP000827872">
    <property type="component" value="Linkage Group LG09"/>
</dbReference>
<protein>
    <submittedName>
        <fullName evidence="1">Uncharacterized protein</fullName>
    </submittedName>
</protein>
<organism evidence="1 2">
    <name type="scientific">Sphaerodactylus townsendi</name>
    <dbReference type="NCBI Taxonomy" id="933632"/>
    <lineage>
        <taxon>Eukaryota</taxon>
        <taxon>Metazoa</taxon>
        <taxon>Chordata</taxon>
        <taxon>Craniata</taxon>
        <taxon>Vertebrata</taxon>
        <taxon>Euteleostomi</taxon>
        <taxon>Lepidosauria</taxon>
        <taxon>Squamata</taxon>
        <taxon>Bifurcata</taxon>
        <taxon>Gekkota</taxon>
        <taxon>Sphaerodactylidae</taxon>
        <taxon>Sphaerodactylus</taxon>
    </lineage>
</organism>
<sequence>MLLFPKLSCFVLKIHKPSSLNSILKTAPTKVRKEDSIRKRTLDVLLYKNVRDILATCEAGEELYNLNIELSKGSLAPDFSACRIYWKTTGNIEQDDHIDKILQQSARRIRHILIKNQVLGTVPPIVFVRDKADAMVQEVERLLAVADFGPAEEENELDENDFR</sequence>
<comment type="caution">
    <text evidence="1">The sequence shown here is derived from an EMBL/GenBank/DDBJ whole genome shotgun (WGS) entry which is preliminary data.</text>
</comment>
<evidence type="ECO:0000313" key="2">
    <source>
        <dbReference type="Proteomes" id="UP000827872"/>
    </source>
</evidence>
<dbReference type="EMBL" id="CM037622">
    <property type="protein sequence ID" value="KAH8003126.1"/>
    <property type="molecule type" value="Genomic_DNA"/>
</dbReference>
<keyword evidence="2" id="KW-1185">Reference proteome</keyword>
<accession>A0ACB8FD16</accession>
<gene>
    <name evidence="1" type="ORF">K3G42_011907</name>
</gene>
<reference evidence="1" key="1">
    <citation type="submission" date="2021-08" db="EMBL/GenBank/DDBJ databases">
        <title>The first chromosome-level gecko genome reveals the dynamic sex chromosomes of Neotropical dwarf geckos (Sphaerodactylidae: Sphaerodactylus).</title>
        <authorList>
            <person name="Pinto B.J."/>
            <person name="Keating S.E."/>
            <person name="Gamble T."/>
        </authorList>
    </citation>
    <scope>NUCLEOTIDE SEQUENCE</scope>
    <source>
        <strain evidence="1">TG3544</strain>
    </source>
</reference>
<name>A0ACB8FD16_9SAUR</name>
<proteinExistence type="predicted"/>